<dbReference type="PANTHER" id="PTHR33499">
    <property type="entry name" value="OS12G0282400 PROTEIN-RELATED"/>
    <property type="match status" value="1"/>
</dbReference>
<evidence type="ECO:0000313" key="2">
    <source>
        <dbReference type="Proteomes" id="UP000235220"/>
    </source>
</evidence>
<dbReference type="PANTHER" id="PTHR33499:SF11">
    <property type="entry name" value="NO APICAL MERISTEM-ASSOCIATED C-TERMINAL DOMAIN-CONTAINING PROTEIN"/>
    <property type="match status" value="1"/>
</dbReference>
<dbReference type="OrthoDB" id="1901212at2759"/>
<organism evidence="2 3">
    <name type="scientific">Juglans regia</name>
    <name type="common">English walnut</name>
    <dbReference type="NCBI Taxonomy" id="51240"/>
    <lineage>
        <taxon>Eukaryota</taxon>
        <taxon>Viridiplantae</taxon>
        <taxon>Streptophyta</taxon>
        <taxon>Embryophyta</taxon>
        <taxon>Tracheophyta</taxon>
        <taxon>Spermatophyta</taxon>
        <taxon>Magnoliopsida</taxon>
        <taxon>eudicotyledons</taxon>
        <taxon>Gunneridae</taxon>
        <taxon>Pentapetalae</taxon>
        <taxon>rosids</taxon>
        <taxon>fabids</taxon>
        <taxon>Fagales</taxon>
        <taxon>Juglandaceae</taxon>
        <taxon>Juglans</taxon>
    </lineage>
</organism>
<dbReference type="RefSeq" id="XP_018827021.1">
    <property type="nucleotide sequence ID" value="XM_018971476.2"/>
</dbReference>
<accession>A0A2I4F5V0</accession>
<dbReference type="Gramene" id="Jr10_18280_p1">
    <property type="protein sequence ID" value="cds.Jr10_18280_p1"/>
    <property type="gene ID" value="Jr10_18280"/>
</dbReference>
<feature type="compositionally biased region" description="Pro residues" evidence="1">
    <location>
        <begin position="1"/>
        <end position="10"/>
    </location>
</feature>
<sequence length="244" mass="28240">MQDEPSPPQNAPALRDDPDFSTDDSTQPPDIVFEIVFLEPPSTTVHDNSEAVSKKQGRGRTKMTKFDMFRKIGPISLLIKDGDTKVSCQNANVFSGRVTWIIKHYANMGYQRWNEVPEAEQEELCARVREKQNHRKAVTEQLRRRFNSFHYELHKIYLGYGSHKVAVARGTEMVDKAVWRKLCMHWGSKEFKIRPCHCKTRRIGHYSEPTILLAGSPLFEYLKSRKHGRSKGYITLLPYMMGHC</sequence>
<feature type="region of interest" description="Disordered" evidence="1">
    <location>
        <begin position="1"/>
        <end position="28"/>
    </location>
</feature>
<gene>
    <name evidence="3" type="primary">LOC108995842</name>
</gene>
<name>A0A2I4F5V0_JUGRE</name>
<evidence type="ECO:0000256" key="1">
    <source>
        <dbReference type="SAM" id="MobiDB-lite"/>
    </source>
</evidence>
<proteinExistence type="predicted"/>
<evidence type="ECO:0000313" key="3">
    <source>
        <dbReference type="RefSeq" id="XP_018827021.1"/>
    </source>
</evidence>
<dbReference type="KEGG" id="jre:108995842"/>
<dbReference type="Proteomes" id="UP000235220">
    <property type="component" value="Chromosome 10"/>
</dbReference>
<keyword evidence="2" id="KW-1185">Reference proteome</keyword>
<protein>
    <submittedName>
        <fullName evidence="3">Uncharacterized protein LOC108995842</fullName>
    </submittedName>
</protein>
<dbReference type="GeneID" id="108995842"/>
<dbReference type="AlphaFoldDB" id="A0A2I4F5V0"/>
<reference evidence="3" key="1">
    <citation type="submission" date="2025-08" db="UniProtKB">
        <authorList>
            <consortium name="RefSeq"/>
        </authorList>
    </citation>
    <scope>IDENTIFICATION</scope>
    <source>
        <tissue evidence="3">Leaves</tissue>
    </source>
</reference>